<dbReference type="PANTHER" id="PTHR12358">
    <property type="entry name" value="SPHINGOSINE KINASE"/>
    <property type="match status" value="1"/>
</dbReference>
<dbReference type="Pfam" id="PF00781">
    <property type="entry name" value="DAGK_cat"/>
    <property type="match status" value="1"/>
</dbReference>
<keyword evidence="9" id="KW-1133">Transmembrane helix</keyword>
<dbReference type="InterPro" id="IPR016064">
    <property type="entry name" value="NAD/diacylglycerol_kinase_sf"/>
</dbReference>
<keyword evidence="7" id="KW-0444">Lipid biosynthesis</keyword>
<keyword evidence="5 11" id="KW-0418">Kinase</keyword>
<feature type="domain" description="DAGKc" evidence="10">
    <location>
        <begin position="45"/>
        <end position="175"/>
    </location>
</feature>
<keyword evidence="9" id="KW-0812">Transmembrane</keyword>
<accession>A0ABQ5MRX1</accession>
<evidence type="ECO:0000259" key="10">
    <source>
        <dbReference type="PROSITE" id="PS50146"/>
    </source>
</evidence>
<evidence type="ECO:0000256" key="1">
    <source>
        <dbReference type="ARBA" id="ARBA00001946"/>
    </source>
</evidence>
<evidence type="ECO:0000313" key="12">
    <source>
        <dbReference type="Proteomes" id="UP001209654"/>
    </source>
</evidence>
<keyword evidence="3" id="KW-0808">Transferase</keyword>
<comment type="similarity">
    <text evidence="2">Belongs to the diacylglycerol/lipid kinase family.</text>
</comment>
<comment type="caution">
    <text evidence="11">The sequence shown here is derived from an EMBL/GenBank/DDBJ whole genome shotgun (WGS) entry which is preliminary data.</text>
</comment>
<keyword evidence="4" id="KW-0547">Nucleotide-binding</keyword>
<keyword evidence="7" id="KW-0443">Lipid metabolism</keyword>
<reference evidence="11 12" key="1">
    <citation type="journal article" date="2023" name="Int. J. Syst. Evol. Microbiol.">
        <title>Arthrobacter mangrovi sp. nov., an actinobacterium isolated from the rhizosphere of a mangrove.</title>
        <authorList>
            <person name="Hamada M."/>
            <person name="Saitou S."/>
            <person name="Enomoto N."/>
            <person name="Nanri K."/>
            <person name="Hidaka K."/>
            <person name="Miura T."/>
            <person name="Tamura T."/>
        </authorList>
    </citation>
    <scope>NUCLEOTIDE SEQUENCE [LARGE SCALE GENOMIC DNA]</scope>
    <source>
        <strain evidence="11 12">NBRC 112813</strain>
    </source>
</reference>
<keyword evidence="12" id="KW-1185">Reference proteome</keyword>
<evidence type="ECO:0000256" key="6">
    <source>
        <dbReference type="ARBA" id="ARBA00022840"/>
    </source>
</evidence>
<evidence type="ECO:0000256" key="5">
    <source>
        <dbReference type="ARBA" id="ARBA00022777"/>
    </source>
</evidence>
<dbReference type="Gene3D" id="3.40.50.10330">
    <property type="entry name" value="Probable inorganic polyphosphate/atp-NAD kinase, domain 1"/>
    <property type="match status" value="1"/>
</dbReference>
<dbReference type="SMART" id="SM00046">
    <property type="entry name" value="DAGKc"/>
    <property type="match status" value="1"/>
</dbReference>
<dbReference type="PANTHER" id="PTHR12358:SF54">
    <property type="entry name" value="SPHINGOSINE KINASE RELATED PROTEIN"/>
    <property type="match status" value="1"/>
</dbReference>
<evidence type="ECO:0000313" key="11">
    <source>
        <dbReference type="EMBL" id="GLB66738.1"/>
    </source>
</evidence>
<dbReference type="Pfam" id="PF19279">
    <property type="entry name" value="YegS_C"/>
    <property type="match status" value="1"/>
</dbReference>
<dbReference type="GO" id="GO:0016301">
    <property type="term" value="F:kinase activity"/>
    <property type="evidence" value="ECO:0007669"/>
    <property type="project" value="UniProtKB-KW"/>
</dbReference>
<dbReference type="PROSITE" id="PS50146">
    <property type="entry name" value="DAGK"/>
    <property type="match status" value="1"/>
</dbReference>
<proteinExistence type="inferred from homology"/>
<protein>
    <submittedName>
        <fullName evidence="11">Sphingosine kinase</fullName>
    </submittedName>
</protein>
<evidence type="ECO:0000256" key="3">
    <source>
        <dbReference type="ARBA" id="ARBA00022679"/>
    </source>
</evidence>
<comment type="cofactor">
    <cofactor evidence="1">
        <name>Mg(2+)</name>
        <dbReference type="ChEBI" id="CHEBI:18420"/>
    </cofactor>
</comment>
<evidence type="ECO:0000256" key="2">
    <source>
        <dbReference type="ARBA" id="ARBA00005983"/>
    </source>
</evidence>
<dbReference type="InterPro" id="IPR045540">
    <property type="entry name" value="YegS/DAGK_C"/>
</dbReference>
<keyword evidence="8" id="KW-1208">Phospholipid metabolism</keyword>
<dbReference type="InterPro" id="IPR050187">
    <property type="entry name" value="Lipid_Phosphate_FormReg"/>
</dbReference>
<keyword evidence="9" id="KW-0472">Membrane</keyword>
<keyword evidence="7" id="KW-0594">Phospholipid biosynthesis</keyword>
<evidence type="ECO:0000256" key="4">
    <source>
        <dbReference type="ARBA" id="ARBA00022741"/>
    </source>
</evidence>
<dbReference type="Proteomes" id="UP001209654">
    <property type="component" value="Unassembled WGS sequence"/>
</dbReference>
<evidence type="ECO:0000256" key="8">
    <source>
        <dbReference type="ARBA" id="ARBA00023264"/>
    </source>
</evidence>
<sequence>MDTQWMIGLVVVIAVVVILASWLGARRLAPRSSKVLPAPPEDGRSAPQKVAFILNPIKNSADDARAKLGEACRAAGWPEPLILETTIADPGHSQTRRALDAGADVVLAGGGDGTVRVVTSELAGTDVPFGLVPLGTGNLLARNLGMDPGNLEANIATALHGQVRRIDMATIALENARTGSSTRDTFLVIAGIGLDAQVLADTKDDLKRKFGWLAYSEAGVRNLPGKRKKVRISIDDGPAHTVSIRSILFANCGKLPAGIDFIPEANIDDGELDIVVMSPRNTFGWVRIAAKTLLRHSVPIPVIEFHRGRKVRVVAHEPMGTQLDGDLSGDVTSLTVEVQPGALAVRVHPGTLEAIEATAYPYEADEF</sequence>
<organism evidence="11 12">
    <name type="scientific">Arthrobacter mangrovi</name>
    <dbReference type="NCBI Taxonomy" id="2966350"/>
    <lineage>
        <taxon>Bacteria</taxon>
        <taxon>Bacillati</taxon>
        <taxon>Actinomycetota</taxon>
        <taxon>Actinomycetes</taxon>
        <taxon>Micrococcales</taxon>
        <taxon>Micrococcaceae</taxon>
        <taxon>Arthrobacter</taxon>
    </lineage>
</organism>
<evidence type="ECO:0000256" key="7">
    <source>
        <dbReference type="ARBA" id="ARBA00023209"/>
    </source>
</evidence>
<keyword evidence="6" id="KW-0067">ATP-binding</keyword>
<dbReference type="SUPFAM" id="SSF111331">
    <property type="entry name" value="NAD kinase/diacylglycerol kinase-like"/>
    <property type="match status" value="1"/>
</dbReference>
<gene>
    <name evidence="11" type="ORF">AHIS1636_11770</name>
</gene>
<dbReference type="InterPro" id="IPR001206">
    <property type="entry name" value="Diacylglycerol_kinase_cat_dom"/>
</dbReference>
<dbReference type="RefSeq" id="WP_264794880.1">
    <property type="nucleotide sequence ID" value="NZ_BRVS01000004.1"/>
</dbReference>
<dbReference type="EMBL" id="BRVS01000004">
    <property type="protein sequence ID" value="GLB66738.1"/>
    <property type="molecule type" value="Genomic_DNA"/>
</dbReference>
<evidence type="ECO:0000256" key="9">
    <source>
        <dbReference type="SAM" id="Phobius"/>
    </source>
</evidence>
<feature type="transmembrane region" description="Helical" evidence="9">
    <location>
        <begin position="6"/>
        <end position="25"/>
    </location>
</feature>
<name>A0ABQ5MRX1_9MICC</name>
<dbReference type="Gene3D" id="2.60.200.40">
    <property type="match status" value="1"/>
</dbReference>
<dbReference type="InterPro" id="IPR017438">
    <property type="entry name" value="ATP-NAD_kinase_N"/>
</dbReference>